<name>A0A0W0G089_MONRR</name>
<evidence type="ECO:0000313" key="3">
    <source>
        <dbReference type="EMBL" id="KTB41977.1"/>
    </source>
</evidence>
<feature type="compositionally biased region" description="Basic and acidic residues" evidence="1">
    <location>
        <begin position="383"/>
        <end position="413"/>
    </location>
</feature>
<evidence type="ECO:0000256" key="2">
    <source>
        <dbReference type="SAM" id="Phobius"/>
    </source>
</evidence>
<keyword evidence="2" id="KW-0812">Transmembrane</keyword>
<feature type="region of interest" description="Disordered" evidence="1">
    <location>
        <begin position="383"/>
        <end position="452"/>
    </location>
</feature>
<sequence>MLSPRLLLSQCIPMFPLAHAFPLSITLAGRRIDSQVPETIHEIWKNPSDTLSILLIIGGDVVLKALAQLSGRRLVPVAFSFGWVAYSFNTLMSICGDGRLMPPADYSAKLFNADSGFERDNRSWVLGRLLRDFELPPLPPEVALCITVFKASDSGSPAVPDRDLWWWGGVVTIIVQLCVSAIPFGVYGDWSIFLITVAGTILALATGALPQWRREKWACRRNSKKVFFLTGGNGTRNVMVIFSDGKGLDLEDLAGAESPMVSRPGQGDPSPIFGFPRAFLITQAACLFLLVLWIIFLITVTSLKQHAWFLLLVGGLGMLQNAFAAGAHRAIGTSGVHLDRVEEFRRGKVMHALMDFQEAYPQLGKQLLDEFFPGDLRDDEEKWWDGNRKPYDDKRDPKSKPEDKPPQMVDEFRKRHANPKSQQPKPVNIVSAAPSTTAVPPMNTYPPQTSNV</sequence>
<keyword evidence="2" id="KW-0472">Membrane</keyword>
<dbReference type="AlphaFoldDB" id="A0A0W0G089"/>
<dbReference type="Proteomes" id="UP000054988">
    <property type="component" value="Unassembled WGS sequence"/>
</dbReference>
<feature type="transmembrane region" description="Helical" evidence="2">
    <location>
        <begin position="278"/>
        <end position="300"/>
    </location>
</feature>
<organism evidence="3 4">
    <name type="scientific">Moniliophthora roreri</name>
    <name type="common">Frosty pod rot fungus</name>
    <name type="synonym">Monilia roreri</name>
    <dbReference type="NCBI Taxonomy" id="221103"/>
    <lineage>
        <taxon>Eukaryota</taxon>
        <taxon>Fungi</taxon>
        <taxon>Dikarya</taxon>
        <taxon>Basidiomycota</taxon>
        <taxon>Agaricomycotina</taxon>
        <taxon>Agaricomycetes</taxon>
        <taxon>Agaricomycetidae</taxon>
        <taxon>Agaricales</taxon>
        <taxon>Marasmiineae</taxon>
        <taxon>Marasmiaceae</taxon>
        <taxon>Moniliophthora</taxon>
    </lineage>
</organism>
<evidence type="ECO:0000313" key="4">
    <source>
        <dbReference type="Proteomes" id="UP000054988"/>
    </source>
</evidence>
<evidence type="ECO:0000256" key="1">
    <source>
        <dbReference type="SAM" id="MobiDB-lite"/>
    </source>
</evidence>
<feature type="transmembrane region" description="Helical" evidence="2">
    <location>
        <begin position="190"/>
        <end position="212"/>
    </location>
</feature>
<proteinExistence type="predicted"/>
<dbReference type="EMBL" id="LATX01001400">
    <property type="protein sequence ID" value="KTB41977.1"/>
    <property type="molecule type" value="Genomic_DNA"/>
</dbReference>
<comment type="caution">
    <text evidence="3">The sequence shown here is derived from an EMBL/GenBank/DDBJ whole genome shotgun (WGS) entry which is preliminary data.</text>
</comment>
<feature type="transmembrane region" description="Helical" evidence="2">
    <location>
        <begin position="306"/>
        <end position="324"/>
    </location>
</feature>
<keyword evidence="2" id="KW-1133">Transmembrane helix</keyword>
<protein>
    <submittedName>
        <fullName evidence="3">Uncharacterized protein</fullName>
    </submittedName>
</protein>
<reference evidence="3 4" key="1">
    <citation type="submission" date="2015-12" db="EMBL/GenBank/DDBJ databases">
        <title>Draft genome sequence of Moniliophthora roreri, the causal agent of frosty pod rot of cacao.</title>
        <authorList>
            <person name="Aime M.C."/>
            <person name="Diaz-Valderrama J.R."/>
            <person name="Kijpornyongpan T."/>
            <person name="Phillips-Mora W."/>
        </authorList>
    </citation>
    <scope>NUCLEOTIDE SEQUENCE [LARGE SCALE GENOMIC DNA]</scope>
    <source>
        <strain evidence="3 4">MCA 2952</strain>
    </source>
</reference>
<dbReference type="eggNOG" id="ENOG502SH7B">
    <property type="taxonomic scope" value="Eukaryota"/>
</dbReference>
<accession>A0A0W0G089</accession>
<feature type="transmembrane region" description="Helical" evidence="2">
    <location>
        <begin position="164"/>
        <end position="184"/>
    </location>
</feature>
<gene>
    <name evidence="3" type="ORF">WG66_5396</name>
</gene>